<evidence type="ECO:0000313" key="3">
    <source>
        <dbReference type="Proteomes" id="UP000242770"/>
    </source>
</evidence>
<name>A0A0F7SAX8_9BASI</name>
<keyword evidence="1" id="KW-1133">Transmembrane helix</keyword>
<keyword evidence="3" id="KW-1185">Reference proteome</keyword>
<accession>A0A0F7SAX8</accession>
<evidence type="ECO:0000313" key="2">
    <source>
        <dbReference type="EMBL" id="CDW97863.1"/>
    </source>
</evidence>
<dbReference type="STRING" id="49012.A0A0F7SAX8"/>
<sequence>MFIFLGGSGEFWLRSFAFFLFAPIIPVLLYQFLMVRNRPDLHPHLLDMPTYGIYNLLYSVVGGQGDLRDEPQQILLDDAVVAAAGGVEEEARVAQMEQVQTTVLAFDAAEREPSPTAIVVTRPTSTSPMFEAR</sequence>
<dbReference type="AlphaFoldDB" id="A0A0F7SAX8"/>
<keyword evidence="1" id="KW-0812">Transmembrane</keyword>
<protein>
    <submittedName>
        <fullName evidence="2">Uncharacterized protein</fullName>
    </submittedName>
</protein>
<proteinExistence type="predicted"/>
<dbReference type="EMBL" id="CCFA01002500">
    <property type="protein sequence ID" value="CDW97863.1"/>
    <property type="molecule type" value="Genomic_DNA"/>
</dbReference>
<dbReference type="Proteomes" id="UP000242770">
    <property type="component" value="Unassembled WGS sequence"/>
</dbReference>
<evidence type="ECO:0000256" key="1">
    <source>
        <dbReference type="SAM" id="Phobius"/>
    </source>
</evidence>
<reference evidence="3" key="1">
    <citation type="submission" date="2014-06" db="EMBL/GenBank/DDBJ databases">
        <authorList>
            <person name="Berkman P.J."/>
        </authorList>
    </citation>
    <scope>NUCLEOTIDE SEQUENCE [LARGE SCALE GENOMIC DNA]</scope>
</reference>
<organism evidence="2 3">
    <name type="scientific">Sporisorium scitamineum</name>
    <dbReference type="NCBI Taxonomy" id="49012"/>
    <lineage>
        <taxon>Eukaryota</taxon>
        <taxon>Fungi</taxon>
        <taxon>Dikarya</taxon>
        <taxon>Basidiomycota</taxon>
        <taxon>Ustilaginomycotina</taxon>
        <taxon>Ustilaginomycetes</taxon>
        <taxon>Ustilaginales</taxon>
        <taxon>Ustilaginaceae</taxon>
        <taxon>Sporisorium</taxon>
    </lineage>
</organism>
<keyword evidence="1" id="KW-0472">Membrane</keyword>
<feature type="transmembrane region" description="Helical" evidence="1">
    <location>
        <begin position="12"/>
        <end position="33"/>
    </location>
</feature>
<gene>
    <name evidence="2" type="primary">SSCI41860.1</name>
</gene>